<proteinExistence type="inferred from homology"/>
<reference evidence="5" key="2">
    <citation type="journal article" date="2021" name="Int. J. Syst. Evol. Microbiol.">
        <title>Geomonas silvestris sp. nov., Geomonas paludis sp. nov. and Geomonas limicola sp. nov., isolated from terrestrial environments, and emended description of the genus Geomonas.</title>
        <authorList>
            <person name="Itoh H."/>
            <person name="Xu Z."/>
            <person name="Masuda Y."/>
            <person name="Ushijima N."/>
            <person name="Hayakawa C."/>
            <person name="Shiratori Y."/>
            <person name="Senoo K."/>
        </authorList>
    </citation>
    <scope>NUCLEOTIDE SEQUENCE</scope>
    <source>
        <strain evidence="5">Red736</strain>
    </source>
</reference>
<sequence length="224" mass="25381">MKIPLPAALEGVEGVILDLDGTLYDQKRLRLQMALELASTLLLRPWRCKEALILFRFRRIREALADALPGDVSSRSYLLTAQACDCEIDQVRDVVQEWIYRRPLRHLGRFRYPLVDVLLAALAQRRINVAVCSDYHAVDKLAALRLEHLSSWSAEDPAVDRLKPDPAGLLHICRQWQVAPQACLVIGDRDDRDGEAARRAGMRSLVVPGGLRFKTIDQMFQGMQ</sequence>
<dbReference type="InterPro" id="IPR023214">
    <property type="entry name" value="HAD_sf"/>
</dbReference>
<dbReference type="GO" id="GO:0008967">
    <property type="term" value="F:phosphoglycolate phosphatase activity"/>
    <property type="evidence" value="ECO:0007669"/>
    <property type="project" value="UniProtKB-EC"/>
</dbReference>
<dbReference type="PANTHER" id="PTHR43434:SF1">
    <property type="entry name" value="PHOSPHOGLYCOLATE PHOSPHATASE"/>
    <property type="match status" value="1"/>
</dbReference>
<organism evidence="5 7">
    <name type="scientific">Geomonas paludis</name>
    <dbReference type="NCBI Taxonomy" id="2740185"/>
    <lineage>
        <taxon>Bacteria</taxon>
        <taxon>Pseudomonadati</taxon>
        <taxon>Thermodesulfobacteriota</taxon>
        <taxon>Desulfuromonadia</taxon>
        <taxon>Geobacterales</taxon>
        <taxon>Geobacteraceae</taxon>
        <taxon>Geomonas</taxon>
    </lineage>
</organism>
<evidence type="ECO:0000313" key="6">
    <source>
        <dbReference type="EMBL" id="UPU34374.1"/>
    </source>
</evidence>
<dbReference type="Proteomes" id="UP000568888">
    <property type="component" value="Unassembled WGS sequence"/>
</dbReference>
<dbReference type="EC" id="3.1.3.18" evidence="4"/>
<comment type="catalytic activity">
    <reaction evidence="1">
        <text>2-phosphoglycolate + H2O = glycolate + phosphate</text>
        <dbReference type="Rhea" id="RHEA:14369"/>
        <dbReference type="ChEBI" id="CHEBI:15377"/>
        <dbReference type="ChEBI" id="CHEBI:29805"/>
        <dbReference type="ChEBI" id="CHEBI:43474"/>
        <dbReference type="ChEBI" id="CHEBI:58033"/>
        <dbReference type="EC" id="3.1.3.18"/>
    </reaction>
</comment>
<keyword evidence="6" id="KW-0378">Hydrolase</keyword>
<reference evidence="6" key="3">
    <citation type="submission" date="2022-04" db="EMBL/GenBank/DDBJ databases">
        <authorList>
            <person name="Liu G."/>
        </authorList>
    </citation>
    <scope>NUCLEOTIDE SEQUENCE</scope>
    <source>
        <strain evidence="6">RG22</strain>
    </source>
</reference>
<accession>A0A6V8MYU9</accession>
<dbReference type="PANTHER" id="PTHR43434">
    <property type="entry name" value="PHOSPHOGLYCOLATE PHOSPHATASE"/>
    <property type="match status" value="1"/>
</dbReference>
<gene>
    <name evidence="5" type="ORF">GMPD_22780</name>
    <name evidence="6" type="ORF">M1B72_13030</name>
</gene>
<evidence type="ECO:0000256" key="1">
    <source>
        <dbReference type="ARBA" id="ARBA00000830"/>
    </source>
</evidence>
<dbReference type="InterPro" id="IPR036412">
    <property type="entry name" value="HAD-like_sf"/>
</dbReference>
<name>A0A6V8MYU9_9BACT</name>
<evidence type="ECO:0000256" key="3">
    <source>
        <dbReference type="ARBA" id="ARBA00006171"/>
    </source>
</evidence>
<dbReference type="InterPro" id="IPR050155">
    <property type="entry name" value="HAD-like_hydrolase_sf"/>
</dbReference>
<protein>
    <recommendedName>
        <fullName evidence="4">phosphoglycolate phosphatase</fullName>
        <ecNumber evidence="4">3.1.3.18</ecNumber>
    </recommendedName>
</protein>
<keyword evidence="8" id="KW-1185">Reference proteome</keyword>
<evidence type="ECO:0000256" key="2">
    <source>
        <dbReference type="ARBA" id="ARBA00004818"/>
    </source>
</evidence>
<evidence type="ECO:0000313" key="7">
    <source>
        <dbReference type="Proteomes" id="UP000568888"/>
    </source>
</evidence>
<dbReference type="EMBL" id="BLXY01000003">
    <property type="protein sequence ID" value="GFO64359.1"/>
    <property type="molecule type" value="Genomic_DNA"/>
</dbReference>
<evidence type="ECO:0000313" key="8">
    <source>
        <dbReference type="Proteomes" id="UP000831485"/>
    </source>
</evidence>
<dbReference type="GO" id="GO:0006281">
    <property type="term" value="P:DNA repair"/>
    <property type="evidence" value="ECO:0007669"/>
    <property type="project" value="TreeGrafter"/>
</dbReference>
<dbReference type="SFLD" id="SFLDS00003">
    <property type="entry name" value="Haloacid_Dehalogenase"/>
    <property type="match status" value="1"/>
</dbReference>
<dbReference type="InterPro" id="IPR006439">
    <property type="entry name" value="HAD-SF_hydro_IA"/>
</dbReference>
<dbReference type="Gene3D" id="3.40.50.1000">
    <property type="entry name" value="HAD superfamily/HAD-like"/>
    <property type="match status" value="1"/>
</dbReference>
<dbReference type="Proteomes" id="UP000831485">
    <property type="component" value="Chromosome"/>
</dbReference>
<comment type="similarity">
    <text evidence="3">Belongs to the HAD-like hydrolase superfamily. CbbY/CbbZ/Gph/YieH family.</text>
</comment>
<dbReference type="RefSeq" id="WP_183347336.1">
    <property type="nucleotide sequence ID" value="NZ_BLXY01000003.1"/>
</dbReference>
<evidence type="ECO:0000256" key="4">
    <source>
        <dbReference type="ARBA" id="ARBA00013078"/>
    </source>
</evidence>
<dbReference type="SFLD" id="SFLDG01129">
    <property type="entry name" value="C1.5:_HAD__Beta-PGM__Phosphata"/>
    <property type="match status" value="1"/>
</dbReference>
<reference evidence="7" key="1">
    <citation type="submission" date="2020-06" db="EMBL/GenBank/DDBJ databases">
        <title>Draft genomic sequecing of Geomonas sp. Red736.</title>
        <authorList>
            <person name="Itoh H."/>
            <person name="Xu Z.X."/>
            <person name="Ushijima N."/>
            <person name="Masuda Y."/>
            <person name="Shiratori Y."/>
            <person name="Senoo K."/>
        </authorList>
    </citation>
    <scope>NUCLEOTIDE SEQUENCE [LARGE SCALE GENOMIC DNA]</scope>
    <source>
        <strain evidence="7">Red736</strain>
    </source>
</reference>
<dbReference type="InterPro" id="IPR023198">
    <property type="entry name" value="PGP-like_dom2"/>
</dbReference>
<evidence type="ECO:0000313" key="5">
    <source>
        <dbReference type="EMBL" id="GFO64359.1"/>
    </source>
</evidence>
<comment type="pathway">
    <text evidence="2">Organic acid metabolism; glycolate biosynthesis; glycolate from 2-phosphoglycolate: step 1/1.</text>
</comment>
<dbReference type="SUPFAM" id="SSF56784">
    <property type="entry name" value="HAD-like"/>
    <property type="match status" value="1"/>
</dbReference>
<dbReference type="Pfam" id="PF00702">
    <property type="entry name" value="Hydrolase"/>
    <property type="match status" value="1"/>
</dbReference>
<dbReference type="NCBIfam" id="TIGR01549">
    <property type="entry name" value="HAD-SF-IA-v1"/>
    <property type="match status" value="1"/>
</dbReference>
<dbReference type="Gene3D" id="1.10.150.240">
    <property type="entry name" value="Putative phosphatase, domain 2"/>
    <property type="match status" value="1"/>
</dbReference>
<dbReference type="EMBL" id="CP096574">
    <property type="protein sequence ID" value="UPU34374.1"/>
    <property type="molecule type" value="Genomic_DNA"/>
</dbReference>
<dbReference type="AlphaFoldDB" id="A0A6V8MYU9"/>